<reference evidence="4 5" key="1">
    <citation type="journal article" date="2011" name="Science">
        <title>Comparative functional genomics of the fission yeasts.</title>
        <authorList>
            <person name="Rhind N."/>
            <person name="Chen Z."/>
            <person name="Yassour M."/>
            <person name="Thompson D.A."/>
            <person name="Haas B.J."/>
            <person name="Habib N."/>
            <person name="Wapinski I."/>
            <person name="Roy S."/>
            <person name="Lin M.F."/>
            <person name="Heiman D.I."/>
            <person name="Young S.K."/>
            <person name="Furuya K."/>
            <person name="Guo Y."/>
            <person name="Pidoux A."/>
            <person name="Chen H.M."/>
            <person name="Robbertse B."/>
            <person name="Goldberg J.M."/>
            <person name="Aoki K."/>
            <person name="Bayne E.H."/>
            <person name="Berlin A.M."/>
            <person name="Desjardins C.A."/>
            <person name="Dobbs E."/>
            <person name="Dukaj L."/>
            <person name="Fan L."/>
            <person name="FitzGerald M.G."/>
            <person name="French C."/>
            <person name="Gujja S."/>
            <person name="Hansen K."/>
            <person name="Keifenheim D."/>
            <person name="Levin J.Z."/>
            <person name="Mosher R.A."/>
            <person name="Mueller C.A."/>
            <person name="Pfiffner J."/>
            <person name="Priest M."/>
            <person name="Russ C."/>
            <person name="Smialowska A."/>
            <person name="Swoboda P."/>
            <person name="Sykes S.M."/>
            <person name="Vaughn M."/>
            <person name="Vengrova S."/>
            <person name="Yoder R."/>
            <person name="Zeng Q."/>
            <person name="Allshire R."/>
            <person name="Baulcombe D."/>
            <person name="Birren B.W."/>
            <person name="Brown W."/>
            <person name="Ekwall K."/>
            <person name="Kellis M."/>
            <person name="Leatherwood J."/>
            <person name="Levin H."/>
            <person name="Margalit H."/>
            <person name="Martienssen R."/>
            <person name="Nieduszynski C.A."/>
            <person name="Spatafora J.W."/>
            <person name="Friedman N."/>
            <person name="Dalgaard J.Z."/>
            <person name="Baumann P."/>
            <person name="Niki H."/>
            <person name="Regev A."/>
            <person name="Nusbaum C."/>
        </authorList>
    </citation>
    <scope>NUCLEOTIDE SEQUENCE [LARGE SCALE GENOMIC DNA]</scope>
    <source>
        <strain evidence="5">yFS275 / FY16936</strain>
    </source>
</reference>
<dbReference type="Gene3D" id="2.40.50.40">
    <property type="match status" value="1"/>
</dbReference>
<dbReference type="PROSITE" id="PS50013">
    <property type="entry name" value="CHROMO_2"/>
    <property type="match status" value="1"/>
</dbReference>
<dbReference type="EMBL" id="KE651183">
    <property type="protein sequence ID" value="EQC52958.1"/>
    <property type="molecule type" value="Genomic_DNA"/>
</dbReference>
<evidence type="ECO:0000313" key="5">
    <source>
        <dbReference type="Proteomes" id="UP000001744"/>
    </source>
</evidence>
<evidence type="ECO:0000259" key="3">
    <source>
        <dbReference type="PROSITE" id="PS50013"/>
    </source>
</evidence>
<dbReference type="VEuPathDB" id="FungiDB:SJAG_06641"/>
<dbReference type="InterPro" id="IPR016197">
    <property type="entry name" value="Chromo-like_dom_sf"/>
</dbReference>
<dbReference type="InterPro" id="IPR051219">
    <property type="entry name" value="Heterochromatin_chromo-domain"/>
</dbReference>
<dbReference type="GeneID" id="22831181"/>
<dbReference type="CDD" id="cd00024">
    <property type="entry name" value="CD_CSD"/>
    <property type="match status" value="1"/>
</dbReference>
<evidence type="ECO:0000256" key="2">
    <source>
        <dbReference type="ARBA" id="ARBA00023242"/>
    </source>
</evidence>
<dbReference type="GO" id="GO:0040029">
    <property type="term" value="P:epigenetic regulation of gene expression"/>
    <property type="evidence" value="ECO:0007669"/>
    <property type="project" value="UniProtKB-ARBA"/>
</dbReference>
<dbReference type="JaponicusDB" id="SJAG_06641"/>
<dbReference type="InterPro" id="IPR000953">
    <property type="entry name" value="Chromo/chromo_shadow_dom"/>
</dbReference>
<evidence type="ECO:0000256" key="1">
    <source>
        <dbReference type="ARBA" id="ARBA00004123"/>
    </source>
</evidence>
<sequence>MARLKAHHGPTPAYAIQDPDEVAAQTYEVEELLAHAIHESKRSYLVRWVGYTEEDDGWEPEEHIDPGTVKRYWQKLRALGADVPSGAPPP</sequence>
<keyword evidence="5" id="KW-1185">Reference proteome</keyword>
<dbReference type="AlphaFoldDB" id="T0TAX6"/>
<dbReference type="SUPFAM" id="SSF54160">
    <property type="entry name" value="Chromo domain-like"/>
    <property type="match status" value="1"/>
</dbReference>
<dbReference type="Proteomes" id="UP000001744">
    <property type="component" value="Unassembled WGS sequence"/>
</dbReference>
<proteinExistence type="predicted"/>
<gene>
    <name evidence="4" type="ORF">SJAG_06641</name>
</gene>
<dbReference type="GO" id="GO:0005634">
    <property type="term" value="C:nucleus"/>
    <property type="evidence" value="ECO:0007669"/>
    <property type="project" value="UniProtKB-SubCell"/>
</dbReference>
<dbReference type="SMART" id="SM00298">
    <property type="entry name" value="CHROMO"/>
    <property type="match status" value="1"/>
</dbReference>
<keyword evidence="2" id="KW-0539">Nucleus</keyword>
<dbReference type="PANTHER" id="PTHR22812">
    <property type="entry name" value="CHROMOBOX PROTEIN"/>
    <property type="match status" value="1"/>
</dbReference>
<dbReference type="RefSeq" id="XP_011049083.1">
    <property type="nucleotide sequence ID" value="XM_011050781.1"/>
</dbReference>
<organism evidence="4 5">
    <name type="scientific">Schizosaccharomyces japonicus (strain yFS275 / FY16936)</name>
    <name type="common">Fission yeast</name>
    <dbReference type="NCBI Taxonomy" id="402676"/>
    <lineage>
        <taxon>Eukaryota</taxon>
        <taxon>Fungi</taxon>
        <taxon>Dikarya</taxon>
        <taxon>Ascomycota</taxon>
        <taxon>Taphrinomycotina</taxon>
        <taxon>Schizosaccharomycetes</taxon>
        <taxon>Schizosaccharomycetales</taxon>
        <taxon>Schizosaccharomycetaceae</taxon>
        <taxon>Schizosaccharomyces</taxon>
    </lineage>
</organism>
<dbReference type="InterPro" id="IPR023780">
    <property type="entry name" value="Chromo_domain"/>
</dbReference>
<evidence type="ECO:0000313" key="4">
    <source>
        <dbReference type="EMBL" id="EQC52958.1"/>
    </source>
</evidence>
<dbReference type="OrthoDB" id="433924at2759"/>
<comment type="subcellular location">
    <subcellularLocation>
        <location evidence="1">Nucleus</location>
    </subcellularLocation>
</comment>
<dbReference type="Pfam" id="PF00385">
    <property type="entry name" value="Chromo"/>
    <property type="match status" value="1"/>
</dbReference>
<feature type="domain" description="Chromo" evidence="3">
    <location>
        <begin position="27"/>
        <end position="64"/>
    </location>
</feature>
<name>T0TAX6_SCHJY</name>
<dbReference type="HOGENOM" id="CLU_2442121_0_0_1"/>
<protein>
    <recommendedName>
        <fullName evidence="3">Chromo domain-containing protein</fullName>
    </recommendedName>
</protein>
<accession>T0TAX6</accession>